<sequence>MKKIELDVDFIGEQSKLSKEEEKAISEFFQLKKSSNQRRKSSKNAEKKSSK</sequence>
<gene>
    <name evidence="1" type="ORF">SAMN02927903_03230</name>
</gene>
<organism evidence="1 2">
    <name type="scientific">Flavobacterium caeni</name>
    <dbReference type="NCBI Taxonomy" id="490189"/>
    <lineage>
        <taxon>Bacteria</taxon>
        <taxon>Pseudomonadati</taxon>
        <taxon>Bacteroidota</taxon>
        <taxon>Flavobacteriia</taxon>
        <taxon>Flavobacteriales</taxon>
        <taxon>Flavobacteriaceae</taxon>
        <taxon>Flavobacterium</taxon>
    </lineage>
</organism>
<accession>A0A1G5KCE5</accession>
<keyword evidence="2" id="KW-1185">Reference proteome</keyword>
<dbReference type="Proteomes" id="UP000199354">
    <property type="component" value="Unassembled WGS sequence"/>
</dbReference>
<dbReference type="AlphaFoldDB" id="A0A1G5KCE5"/>
<evidence type="ECO:0000313" key="2">
    <source>
        <dbReference type="Proteomes" id="UP000199354"/>
    </source>
</evidence>
<reference evidence="1 2" key="1">
    <citation type="submission" date="2016-10" db="EMBL/GenBank/DDBJ databases">
        <authorList>
            <person name="de Groot N.N."/>
        </authorList>
    </citation>
    <scope>NUCLEOTIDE SEQUENCE [LARGE SCALE GENOMIC DNA]</scope>
    <source>
        <strain evidence="1 2">CGMCC 1.7031</strain>
    </source>
</reference>
<evidence type="ECO:0000313" key="1">
    <source>
        <dbReference type="EMBL" id="SCY98246.1"/>
    </source>
</evidence>
<name>A0A1G5KCE5_9FLAO</name>
<dbReference type="EMBL" id="FMVF01000028">
    <property type="protein sequence ID" value="SCY98246.1"/>
    <property type="molecule type" value="Genomic_DNA"/>
</dbReference>
<dbReference type="RefSeq" id="WP_170826894.1">
    <property type="nucleotide sequence ID" value="NZ_FMVF01000028.1"/>
</dbReference>
<dbReference type="STRING" id="490189.SAMN02927903_03230"/>
<protein>
    <submittedName>
        <fullName evidence="1">Uncharacterized protein</fullName>
    </submittedName>
</protein>
<proteinExistence type="predicted"/>